<dbReference type="EMBL" id="JAUHGG010000003">
    <property type="protein sequence ID" value="MDS1821578.1"/>
    <property type="molecule type" value="Genomic_DNA"/>
</dbReference>
<dbReference type="Proteomes" id="UP001253193">
    <property type="component" value="Unassembled WGS sequence"/>
</dbReference>
<reference evidence="1" key="1">
    <citation type="submission" date="2023-06" db="EMBL/GenBank/DDBJ databases">
        <title>Genomic Diversity of Vibrio spp. and Metagenomic Analysis of Pathogens in Florida Gulf Coastal Waters Following Hurricane Ian.</title>
        <authorList>
            <person name="Brumfield K.D."/>
        </authorList>
    </citation>
    <scope>NUCLEOTIDE SEQUENCE</scope>
    <source>
        <strain evidence="1">WBS2B-138</strain>
    </source>
</reference>
<dbReference type="RefSeq" id="WP_311020488.1">
    <property type="nucleotide sequence ID" value="NZ_JAUHGG010000003.1"/>
</dbReference>
<comment type="caution">
    <text evidence="1">The sequence shown here is derived from an EMBL/GenBank/DDBJ whole genome shotgun (WGS) entry which is preliminary data.</text>
</comment>
<protein>
    <submittedName>
        <fullName evidence="1">Uncharacterized protein</fullName>
    </submittedName>
</protein>
<proteinExistence type="predicted"/>
<organism evidence="1 2">
    <name type="scientific">Vibrio parahaemolyticus</name>
    <dbReference type="NCBI Taxonomy" id="670"/>
    <lineage>
        <taxon>Bacteria</taxon>
        <taxon>Pseudomonadati</taxon>
        <taxon>Pseudomonadota</taxon>
        <taxon>Gammaproteobacteria</taxon>
        <taxon>Vibrionales</taxon>
        <taxon>Vibrionaceae</taxon>
        <taxon>Vibrio</taxon>
    </lineage>
</organism>
<evidence type="ECO:0000313" key="2">
    <source>
        <dbReference type="Proteomes" id="UP001253193"/>
    </source>
</evidence>
<accession>A0AAW8Q527</accession>
<evidence type="ECO:0000313" key="1">
    <source>
        <dbReference type="EMBL" id="MDS1821578.1"/>
    </source>
</evidence>
<gene>
    <name evidence="1" type="ORF">QX249_12970</name>
</gene>
<sequence>MSNKHFLVEYQSQCSFDEYNSDVHRETLIISAPSKTSATHWLHATKTTKNHLLAPPSGWDFKWDFNNLIEDATDVYIRVDRFDLIEEVDVPHLTKYLPTEIYDRNVMISYGNYADVFDCESVEAGGTGFTVESMQKSIEKTLKRATVYQGITRTKVSFKKFSDKVYAIRLDIHLHTGEQYYVQADIKGQLKSPEDYPNCPLERFNYNVSISPPFPIGDSPNPTSALPVFKIIRGAFDKVSTDHLIAMKMLSDYENIK</sequence>
<dbReference type="AlphaFoldDB" id="A0AAW8Q527"/>
<name>A0AAW8Q527_VIBPH</name>